<evidence type="ECO:0000313" key="2">
    <source>
        <dbReference type="EMBL" id="MBN7817527.1"/>
    </source>
</evidence>
<dbReference type="Proteomes" id="UP000664480">
    <property type="component" value="Unassembled WGS sequence"/>
</dbReference>
<keyword evidence="3" id="KW-1185">Reference proteome</keyword>
<sequence length="320" mass="37689">MKKFLVKIFFFCLISVIVYPIFIGSLGSYWLTQRRLTKNLIFNQGGNSFMWSKLHEADTTKDIDVLILGSSIALRGIDTRIFKEYGLKAFNLGSNYQTPLQTEYLLNKYLNQFSPKYVIWEVTPITFQNRGLESFIDIFSNSNIDKGALKQSVFISDIIAWNTLIISLKRQIFDEFDNYNEREIKGSTKYVQGGFVESNNLDFDDRDKLDLYSIDFLEYQKLAFEKNLNLLNQSNVKILLVQSPTTYEYNKCITNWNYINSYFESFEENELIVDYRNYNEIIPNFGKDTSYFTDKMHLNRIGAKKYTKFLIDDFIETFSY</sequence>
<gene>
    <name evidence="2" type="ORF">J0A69_18945</name>
</gene>
<evidence type="ECO:0000313" key="3">
    <source>
        <dbReference type="Proteomes" id="UP000664480"/>
    </source>
</evidence>
<dbReference type="EMBL" id="JAFKCU010000006">
    <property type="protein sequence ID" value="MBN7817527.1"/>
    <property type="molecule type" value="Genomic_DNA"/>
</dbReference>
<accession>A0ABS3CKB1</accession>
<keyword evidence="1" id="KW-0472">Membrane</keyword>
<evidence type="ECO:0008006" key="4">
    <source>
        <dbReference type="Google" id="ProtNLM"/>
    </source>
</evidence>
<feature type="transmembrane region" description="Helical" evidence="1">
    <location>
        <begin position="6"/>
        <end position="31"/>
    </location>
</feature>
<dbReference type="RefSeq" id="WP_206588197.1">
    <property type="nucleotide sequence ID" value="NZ_JAFKCU010000006.1"/>
</dbReference>
<organism evidence="2 3">
    <name type="scientific">Algoriphagus pacificus</name>
    <dbReference type="NCBI Taxonomy" id="2811234"/>
    <lineage>
        <taxon>Bacteria</taxon>
        <taxon>Pseudomonadati</taxon>
        <taxon>Bacteroidota</taxon>
        <taxon>Cytophagia</taxon>
        <taxon>Cytophagales</taxon>
        <taxon>Cyclobacteriaceae</taxon>
        <taxon>Algoriphagus</taxon>
    </lineage>
</organism>
<keyword evidence="1" id="KW-0812">Transmembrane</keyword>
<dbReference type="SUPFAM" id="SSF52266">
    <property type="entry name" value="SGNH hydrolase"/>
    <property type="match status" value="1"/>
</dbReference>
<comment type="caution">
    <text evidence="2">The sequence shown here is derived from an EMBL/GenBank/DDBJ whole genome shotgun (WGS) entry which is preliminary data.</text>
</comment>
<name>A0ABS3CKB1_9BACT</name>
<proteinExistence type="predicted"/>
<evidence type="ECO:0000256" key="1">
    <source>
        <dbReference type="SAM" id="Phobius"/>
    </source>
</evidence>
<protein>
    <recommendedName>
        <fullName evidence="4">SGNH/GDSL hydrolase family protein</fullName>
    </recommendedName>
</protein>
<keyword evidence="1" id="KW-1133">Transmembrane helix</keyword>
<reference evidence="2 3" key="1">
    <citation type="submission" date="2021-03" db="EMBL/GenBank/DDBJ databases">
        <title>novel species isolated from a fishpond in China.</title>
        <authorList>
            <person name="Lu H."/>
            <person name="Cai Z."/>
        </authorList>
    </citation>
    <scope>NUCLEOTIDE SEQUENCE [LARGE SCALE GENOMIC DNA]</scope>
    <source>
        <strain evidence="2 3">YJ13C</strain>
    </source>
</reference>